<feature type="compositionally biased region" description="Pro residues" evidence="1">
    <location>
        <begin position="1"/>
        <end position="18"/>
    </location>
</feature>
<gene>
    <name evidence="2" type="ORF">M6B38_133510</name>
</gene>
<dbReference type="Proteomes" id="UP001140949">
    <property type="component" value="Unassembled WGS sequence"/>
</dbReference>
<evidence type="ECO:0000313" key="3">
    <source>
        <dbReference type="Proteomes" id="UP001140949"/>
    </source>
</evidence>
<name>A0AAX6FH88_IRIPA</name>
<feature type="compositionally biased region" description="Polar residues" evidence="1">
    <location>
        <begin position="76"/>
        <end position="86"/>
    </location>
</feature>
<dbReference type="EMBL" id="JANAVB010028819">
    <property type="protein sequence ID" value="KAJ6815528.1"/>
    <property type="molecule type" value="Genomic_DNA"/>
</dbReference>
<dbReference type="AlphaFoldDB" id="A0AAX6FH88"/>
<protein>
    <submittedName>
        <fullName evidence="2">Anther-specific proline-rich protein APG</fullName>
    </submittedName>
</protein>
<reference evidence="2" key="2">
    <citation type="submission" date="2023-04" db="EMBL/GenBank/DDBJ databases">
        <authorList>
            <person name="Bruccoleri R.E."/>
            <person name="Oakeley E.J."/>
            <person name="Faust A.-M."/>
            <person name="Dessus-Babus S."/>
            <person name="Altorfer M."/>
            <person name="Burckhardt D."/>
            <person name="Oertli M."/>
            <person name="Naumann U."/>
            <person name="Petersen F."/>
            <person name="Wong J."/>
        </authorList>
    </citation>
    <scope>NUCLEOTIDE SEQUENCE</scope>
    <source>
        <strain evidence="2">GSM-AAB239-AS_SAM_17_03QT</strain>
        <tissue evidence="2">Leaf</tissue>
    </source>
</reference>
<accession>A0AAX6FH88</accession>
<comment type="caution">
    <text evidence="2">The sequence shown here is derived from an EMBL/GenBank/DDBJ whole genome shotgun (WGS) entry which is preliminary data.</text>
</comment>
<evidence type="ECO:0000256" key="1">
    <source>
        <dbReference type="SAM" id="MobiDB-lite"/>
    </source>
</evidence>
<organism evidence="2 3">
    <name type="scientific">Iris pallida</name>
    <name type="common">Sweet iris</name>
    <dbReference type="NCBI Taxonomy" id="29817"/>
    <lineage>
        <taxon>Eukaryota</taxon>
        <taxon>Viridiplantae</taxon>
        <taxon>Streptophyta</taxon>
        <taxon>Embryophyta</taxon>
        <taxon>Tracheophyta</taxon>
        <taxon>Spermatophyta</taxon>
        <taxon>Magnoliopsida</taxon>
        <taxon>Liliopsida</taxon>
        <taxon>Asparagales</taxon>
        <taxon>Iridaceae</taxon>
        <taxon>Iridoideae</taxon>
        <taxon>Irideae</taxon>
        <taxon>Iris</taxon>
    </lineage>
</organism>
<proteinExistence type="predicted"/>
<evidence type="ECO:0000313" key="2">
    <source>
        <dbReference type="EMBL" id="KAJ6815528.1"/>
    </source>
</evidence>
<reference evidence="2" key="1">
    <citation type="journal article" date="2023" name="GigaByte">
        <title>Genome assembly of the bearded iris, Iris pallida Lam.</title>
        <authorList>
            <person name="Bruccoleri R.E."/>
            <person name="Oakeley E.J."/>
            <person name="Faust A.M.E."/>
            <person name="Altorfer M."/>
            <person name="Dessus-Babus S."/>
            <person name="Burckhardt D."/>
            <person name="Oertli M."/>
            <person name="Naumann U."/>
            <person name="Petersen F."/>
            <person name="Wong J."/>
        </authorList>
    </citation>
    <scope>NUCLEOTIDE SEQUENCE</scope>
    <source>
        <strain evidence="2">GSM-AAB239-AS_SAM_17_03QT</strain>
    </source>
</reference>
<sequence length="99" mass="10799">MLPPPIPRTVSSRPPPSSPSGKPRRTLLFPEPPTELQRERPVAEEPSNASRGAALPCWSLVERCASLPGERHRASSFRSVSPAQRPSQRDLRSTVVVPG</sequence>
<keyword evidence="3" id="KW-1185">Reference proteome</keyword>
<feature type="region of interest" description="Disordered" evidence="1">
    <location>
        <begin position="1"/>
        <end position="52"/>
    </location>
</feature>
<feature type="region of interest" description="Disordered" evidence="1">
    <location>
        <begin position="70"/>
        <end position="99"/>
    </location>
</feature>